<accession>A0A674K1E4</accession>
<evidence type="ECO:0000313" key="3">
    <source>
        <dbReference type="Ensembl" id="ENSTMTP00000027465.1"/>
    </source>
</evidence>
<dbReference type="InParanoid" id="A0A674K1E4"/>
<dbReference type="PANTHER" id="PTHR37984:SF15">
    <property type="entry name" value="INTEGRASE CATALYTIC DOMAIN-CONTAINING PROTEIN"/>
    <property type="match status" value="1"/>
</dbReference>
<dbReference type="PANTHER" id="PTHR37984">
    <property type="entry name" value="PROTEIN CBG26694"/>
    <property type="match status" value="1"/>
</dbReference>
<evidence type="ECO:0000256" key="1">
    <source>
        <dbReference type="ARBA" id="ARBA00039658"/>
    </source>
</evidence>
<sequence length="216" mass="24234">GSPGPEVAGYQCRFLGRTKGGHHPQLGLGAGDGCPWGKRPTRTPAARTCFEIHNDLLYWVVQEPQMQEELRQLLVPWRFRWDLLHLAHSVPWAGHLGREKTLQQVAQRFFWPGIHQEVRDYCASCPKCWKASPKRVPKVPLVPLAVIGMPFNWIGLDLVGPLERSSSGHKYILVVVDYATRYPEAGPLRAATAPIIANELLHIFMGQSDSALTFAR</sequence>
<name>A0A674K1E4_9SAUR</name>
<dbReference type="AlphaFoldDB" id="A0A674K1E4"/>
<feature type="domain" description="Integrase zinc-binding" evidence="2">
    <location>
        <begin position="76"/>
        <end position="133"/>
    </location>
</feature>
<reference evidence="3" key="1">
    <citation type="submission" date="2025-08" db="UniProtKB">
        <authorList>
            <consortium name="Ensembl"/>
        </authorList>
    </citation>
    <scope>IDENTIFICATION</scope>
</reference>
<keyword evidence="4" id="KW-1185">Reference proteome</keyword>
<dbReference type="InterPro" id="IPR012337">
    <property type="entry name" value="RNaseH-like_sf"/>
</dbReference>
<proteinExistence type="predicted"/>
<dbReference type="GeneTree" id="ENSGT01050000244855"/>
<protein>
    <recommendedName>
        <fullName evidence="1">Gypsy retrotransposon integrase-like protein 1</fullName>
    </recommendedName>
</protein>
<dbReference type="InterPro" id="IPR036397">
    <property type="entry name" value="RNaseH_sf"/>
</dbReference>
<organism evidence="3 4">
    <name type="scientific">Terrapene triunguis</name>
    <name type="common">Three-toed box turtle</name>
    <dbReference type="NCBI Taxonomy" id="2587831"/>
    <lineage>
        <taxon>Eukaryota</taxon>
        <taxon>Metazoa</taxon>
        <taxon>Chordata</taxon>
        <taxon>Craniata</taxon>
        <taxon>Vertebrata</taxon>
        <taxon>Euteleostomi</taxon>
        <taxon>Archelosauria</taxon>
        <taxon>Testudinata</taxon>
        <taxon>Testudines</taxon>
        <taxon>Cryptodira</taxon>
        <taxon>Durocryptodira</taxon>
        <taxon>Testudinoidea</taxon>
        <taxon>Emydidae</taxon>
        <taxon>Terrapene</taxon>
    </lineage>
</organism>
<dbReference type="SUPFAM" id="SSF53098">
    <property type="entry name" value="Ribonuclease H-like"/>
    <property type="match status" value="1"/>
</dbReference>
<evidence type="ECO:0000259" key="2">
    <source>
        <dbReference type="Pfam" id="PF17921"/>
    </source>
</evidence>
<evidence type="ECO:0000313" key="4">
    <source>
        <dbReference type="Proteomes" id="UP000472274"/>
    </source>
</evidence>
<dbReference type="Pfam" id="PF17921">
    <property type="entry name" value="Integrase_H2C2"/>
    <property type="match status" value="1"/>
</dbReference>
<dbReference type="FunFam" id="1.10.340.70:FF:000001">
    <property type="entry name" value="Retrovirus-related Pol polyprotein from transposon gypsy-like Protein"/>
    <property type="match status" value="1"/>
</dbReference>
<dbReference type="GO" id="GO:0003676">
    <property type="term" value="F:nucleic acid binding"/>
    <property type="evidence" value="ECO:0007669"/>
    <property type="project" value="InterPro"/>
</dbReference>
<dbReference type="Gene3D" id="1.10.340.70">
    <property type="match status" value="1"/>
</dbReference>
<dbReference type="Proteomes" id="UP000472274">
    <property type="component" value="Unplaced"/>
</dbReference>
<reference evidence="3" key="2">
    <citation type="submission" date="2025-09" db="UniProtKB">
        <authorList>
            <consortium name="Ensembl"/>
        </authorList>
    </citation>
    <scope>IDENTIFICATION</scope>
</reference>
<dbReference type="Ensembl" id="ENSTMTT00000028449.1">
    <property type="protein sequence ID" value="ENSTMTP00000027465.1"/>
    <property type="gene ID" value="ENSTMTG00000020036.1"/>
</dbReference>
<dbReference type="InterPro" id="IPR050951">
    <property type="entry name" value="Retrovirus_Pol_polyprotein"/>
</dbReference>
<dbReference type="Gene3D" id="3.30.420.10">
    <property type="entry name" value="Ribonuclease H-like superfamily/Ribonuclease H"/>
    <property type="match status" value="1"/>
</dbReference>
<dbReference type="InterPro" id="IPR041588">
    <property type="entry name" value="Integrase_H2C2"/>
</dbReference>